<keyword evidence="2" id="KW-0378">Hydrolase</keyword>
<gene>
    <name evidence="4" type="ORF">ACFQ03_08795</name>
</gene>
<sequence length="131" mass="15488">MIAEYQNQLIIIRNKLRQQWELPGGKREKNEDLIQAASRELYEETGAVQFELTPFAVYLMNGSYGMMFFVKVTELYELPSYEIEEIRLVAQLPENLLYGPVYYDMYAKWLDAKKLKLRSYVINYNDSVPIN</sequence>
<dbReference type="PANTHER" id="PTHR43046">
    <property type="entry name" value="GDP-MANNOSE MANNOSYL HYDROLASE"/>
    <property type="match status" value="1"/>
</dbReference>
<dbReference type="InterPro" id="IPR015797">
    <property type="entry name" value="NUDIX_hydrolase-like_dom_sf"/>
</dbReference>
<dbReference type="InterPro" id="IPR020084">
    <property type="entry name" value="NUDIX_hydrolase_CS"/>
</dbReference>
<organism evidence="4 5">
    <name type="scientific">Paenibacillus residui</name>
    <dbReference type="NCBI Taxonomy" id="629724"/>
    <lineage>
        <taxon>Bacteria</taxon>
        <taxon>Bacillati</taxon>
        <taxon>Bacillota</taxon>
        <taxon>Bacilli</taxon>
        <taxon>Bacillales</taxon>
        <taxon>Paenibacillaceae</taxon>
        <taxon>Paenibacillus</taxon>
    </lineage>
</organism>
<keyword evidence="5" id="KW-1185">Reference proteome</keyword>
<reference evidence="5" key="1">
    <citation type="journal article" date="2019" name="Int. J. Syst. Evol. Microbiol.">
        <title>The Global Catalogue of Microorganisms (GCM) 10K type strain sequencing project: providing services to taxonomists for standard genome sequencing and annotation.</title>
        <authorList>
            <consortium name="The Broad Institute Genomics Platform"/>
            <consortium name="The Broad Institute Genome Sequencing Center for Infectious Disease"/>
            <person name="Wu L."/>
            <person name="Ma J."/>
        </authorList>
    </citation>
    <scope>NUCLEOTIDE SEQUENCE [LARGE SCALE GENOMIC DNA]</scope>
    <source>
        <strain evidence="5">CCUG 57263</strain>
    </source>
</reference>
<evidence type="ECO:0000256" key="1">
    <source>
        <dbReference type="ARBA" id="ARBA00001946"/>
    </source>
</evidence>
<dbReference type="EMBL" id="JBHTIU010000028">
    <property type="protein sequence ID" value="MFD0869248.1"/>
    <property type="molecule type" value="Genomic_DNA"/>
</dbReference>
<protein>
    <submittedName>
        <fullName evidence="4">NUDIX domain-containing protein</fullName>
    </submittedName>
</protein>
<dbReference type="Pfam" id="PF00293">
    <property type="entry name" value="NUDIX"/>
    <property type="match status" value="1"/>
</dbReference>
<dbReference type="Proteomes" id="UP001597120">
    <property type="component" value="Unassembled WGS sequence"/>
</dbReference>
<evidence type="ECO:0000259" key="3">
    <source>
        <dbReference type="PROSITE" id="PS51462"/>
    </source>
</evidence>
<evidence type="ECO:0000313" key="5">
    <source>
        <dbReference type="Proteomes" id="UP001597120"/>
    </source>
</evidence>
<dbReference type="RefSeq" id="WP_379287525.1">
    <property type="nucleotide sequence ID" value="NZ_JBHTIU010000028.1"/>
</dbReference>
<comment type="cofactor">
    <cofactor evidence="1">
        <name>Mg(2+)</name>
        <dbReference type="ChEBI" id="CHEBI:18420"/>
    </cofactor>
</comment>
<dbReference type="SUPFAM" id="SSF55811">
    <property type="entry name" value="Nudix"/>
    <property type="match status" value="1"/>
</dbReference>
<dbReference type="PROSITE" id="PS51462">
    <property type="entry name" value="NUDIX"/>
    <property type="match status" value="1"/>
</dbReference>
<dbReference type="InterPro" id="IPR014078">
    <property type="entry name" value="Nudix_YtkD"/>
</dbReference>
<dbReference type="Gene3D" id="3.90.79.10">
    <property type="entry name" value="Nucleoside Triphosphate Pyrophosphohydrolase"/>
    <property type="match status" value="1"/>
</dbReference>
<accession>A0ABW3D7D1</accession>
<dbReference type="PANTHER" id="PTHR43046:SF14">
    <property type="entry name" value="MUTT_NUDIX FAMILY PROTEIN"/>
    <property type="match status" value="1"/>
</dbReference>
<evidence type="ECO:0000256" key="2">
    <source>
        <dbReference type="ARBA" id="ARBA00022801"/>
    </source>
</evidence>
<dbReference type="PROSITE" id="PS00893">
    <property type="entry name" value="NUDIX_BOX"/>
    <property type="match status" value="1"/>
</dbReference>
<name>A0ABW3D7D1_9BACL</name>
<evidence type="ECO:0000313" key="4">
    <source>
        <dbReference type="EMBL" id="MFD0869248.1"/>
    </source>
</evidence>
<dbReference type="CDD" id="cd04665">
    <property type="entry name" value="NUDIX_RppH"/>
    <property type="match status" value="1"/>
</dbReference>
<dbReference type="InterPro" id="IPR000086">
    <property type="entry name" value="NUDIX_hydrolase_dom"/>
</dbReference>
<comment type="caution">
    <text evidence="4">The sequence shown here is derived from an EMBL/GenBank/DDBJ whole genome shotgun (WGS) entry which is preliminary data.</text>
</comment>
<proteinExistence type="predicted"/>
<feature type="domain" description="Nudix hydrolase" evidence="3">
    <location>
        <begin position="1"/>
        <end position="117"/>
    </location>
</feature>